<dbReference type="AlphaFoldDB" id="A0A3E4ZZU0"/>
<feature type="non-terminal residue" evidence="2">
    <location>
        <position position="167"/>
    </location>
</feature>
<dbReference type="EMBL" id="QSUB01000035">
    <property type="protein sequence ID" value="RGN00991.1"/>
    <property type="molecule type" value="Genomic_DNA"/>
</dbReference>
<dbReference type="RefSeq" id="WP_242999720.1">
    <property type="nucleotide sequence ID" value="NZ_QSUB01000035.1"/>
</dbReference>
<proteinExistence type="predicted"/>
<dbReference type="PANTHER" id="PTHR34985">
    <property type="entry name" value="SLR0554 PROTEIN"/>
    <property type="match status" value="1"/>
</dbReference>
<organism evidence="2 3">
    <name type="scientific">Blautia obeum</name>
    <dbReference type="NCBI Taxonomy" id="40520"/>
    <lineage>
        <taxon>Bacteria</taxon>
        <taxon>Bacillati</taxon>
        <taxon>Bacillota</taxon>
        <taxon>Clostridia</taxon>
        <taxon>Lachnospirales</taxon>
        <taxon>Lachnospiraceae</taxon>
        <taxon>Blautia</taxon>
    </lineage>
</organism>
<protein>
    <submittedName>
        <fullName evidence="2">Virulence-associated protein E</fullName>
    </submittedName>
</protein>
<reference evidence="2 3" key="1">
    <citation type="submission" date="2018-08" db="EMBL/GenBank/DDBJ databases">
        <title>A genome reference for cultivated species of the human gut microbiota.</title>
        <authorList>
            <person name="Zou Y."/>
            <person name="Xue W."/>
            <person name="Luo G."/>
        </authorList>
    </citation>
    <scope>NUCLEOTIDE SEQUENCE [LARGE SCALE GENOMIC DNA]</scope>
    <source>
        <strain evidence="2 3">OM06-11AA</strain>
    </source>
</reference>
<feature type="domain" description="Virulence-associated protein E-like" evidence="1">
    <location>
        <begin position="1"/>
        <end position="128"/>
    </location>
</feature>
<dbReference type="Proteomes" id="UP000261222">
    <property type="component" value="Unassembled WGS sequence"/>
</dbReference>
<evidence type="ECO:0000313" key="3">
    <source>
        <dbReference type="Proteomes" id="UP000261222"/>
    </source>
</evidence>
<dbReference type="InterPro" id="IPR007936">
    <property type="entry name" value="VapE-like_dom"/>
</dbReference>
<name>A0A3E4ZZU0_9FIRM</name>
<gene>
    <name evidence="2" type="ORF">DXB81_18230</name>
</gene>
<accession>A0A3E4ZZU0</accession>
<sequence>IIEMSEMMATANAKSIEEIKSFLSRQKEVYKIPYETHPADRPRQCVFGGTSNALDFLPLDRSGNRRFIPVMVYPEQAEVHILEDEAASRAYIEQMWAEAMEIYRSGRFKLAFSPAMQRYLKEHQRDFMPEDTKAGMIQAYLDKYTGSMVCSKQLYKEALNHAFDEPK</sequence>
<evidence type="ECO:0000313" key="2">
    <source>
        <dbReference type="EMBL" id="RGN00991.1"/>
    </source>
</evidence>
<feature type="non-terminal residue" evidence="2">
    <location>
        <position position="1"/>
    </location>
</feature>
<dbReference type="Pfam" id="PF05272">
    <property type="entry name" value="VapE-like_dom"/>
    <property type="match status" value="1"/>
</dbReference>
<comment type="caution">
    <text evidence="2">The sequence shown here is derived from an EMBL/GenBank/DDBJ whole genome shotgun (WGS) entry which is preliminary data.</text>
</comment>
<dbReference type="PANTHER" id="PTHR34985:SF1">
    <property type="entry name" value="SLR0554 PROTEIN"/>
    <property type="match status" value="1"/>
</dbReference>
<evidence type="ECO:0000259" key="1">
    <source>
        <dbReference type="Pfam" id="PF05272"/>
    </source>
</evidence>